<evidence type="ECO:0000256" key="3">
    <source>
        <dbReference type="ARBA" id="ARBA00001941"/>
    </source>
</evidence>
<gene>
    <name evidence="9" type="ORF">ACFPOF_27005</name>
</gene>
<dbReference type="PANTHER" id="PTHR11845:SF13">
    <property type="entry name" value="5'-DEOXYNUCLEOTIDASE HDDC2"/>
    <property type="match status" value="1"/>
</dbReference>
<protein>
    <recommendedName>
        <fullName evidence="5">5'-deoxynucleotidase</fullName>
        <ecNumber evidence="5">3.1.3.89</ecNumber>
    </recommendedName>
</protein>
<evidence type="ECO:0000256" key="2">
    <source>
        <dbReference type="ARBA" id="ARBA00001936"/>
    </source>
</evidence>
<dbReference type="InterPro" id="IPR039356">
    <property type="entry name" value="YfbR/HDDC2"/>
</dbReference>
<evidence type="ECO:0000313" key="10">
    <source>
        <dbReference type="Proteomes" id="UP001596113"/>
    </source>
</evidence>
<comment type="catalytic activity">
    <reaction evidence="1">
        <text>a 2'-deoxyribonucleoside 5'-phosphate + H2O = a 2'-deoxyribonucleoside + phosphate</text>
        <dbReference type="Rhea" id="RHEA:36167"/>
        <dbReference type="ChEBI" id="CHEBI:15377"/>
        <dbReference type="ChEBI" id="CHEBI:18274"/>
        <dbReference type="ChEBI" id="CHEBI:43474"/>
        <dbReference type="ChEBI" id="CHEBI:65317"/>
        <dbReference type="EC" id="3.1.3.89"/>
    </reaction>
</comment>
<keyword evidence="10" id="KW-1185">Reference proteome</keyword>
<evidence type="ECO:0000256" key="6">
    <source>
        <dbReference type="ARBA" id="ARBA00022723"/>
    </source>
</evidence>
<name>A0ABW0I1P6_9BACL</name>
<dbReference type="RefSeq" id="WP_378138556.1">
    <property type="nucleotide sequence ID" value="NZ_JBHSMI010000052.1"/>
</dbReference>
<sequence>MLMDFELGDEFERLSGQLTFIVEIDKLKNVLRKTFLIDRSRHENTAEHSWHVSVMAMLLLEHANEGTIDLNRTIRMLLLHDIVEIDAGDTFAYDVQGYTDKDEREKAAANRLFGLLPEDQKSEWIALWQEFEEGSSPEAVYAAALDRLQPVIHNYYTGGVSWRANGIVRSQVLKRLAPVREASDKLWAFAQIIIQKSIDQGLLQDDPVASHDKN</sequence>
<dbReference type="InterPro" id="IPR006674">
    <property type="entry name" value="HD_domain"/>
</dbReference>
<dbReference type="EMBL" id="JBHSMI010000052">
    <property type="protein sequence ID" value="MFC5406397.1"/>
    <property type="molecule type" value="Genomic_DNA"/>
</dbReference>
<keyword evidence="7 9" id="KW-0378">Hydrolase</keyword>
<evidence type="ECO:0000256" key="5">
    <source>
        <dbReference type="ARBA" id="ARBA00012964"/>
    </source>
</evidence>
<comment type="subunit">
    <text evidence="4">Homodimer.</text>
</comment>
<comment type="cofactor">
    <cofactor evidence="2">
        <name>Mn(2+)</name>
        <dbReference type="ChEBI" id="CHEBI:29035"/>
    </cofactor>
</comment>
<evidence type="ECO:0000256" key="7">
    <source>
        <dbReference type="ARBA" id="ARBA00022801"/>
    </source>
</evidence>
<evidence type="ECO:0000313" key="9">
    <source>
        <dbReference type="EMBL" id="MFC5406397.1"/>
    </source>
</evidence>
<dbReference type="Proteomes" id="UP001596113">
    <property type="component" value="Unassembled WGS sequence"/>
</dbReference>
<dbReference type="EC" id="3.1.3.89" evidence="5"/>
<dbReference type="GO" id="GO:0016787">
    <property type="term" value="F:hydrolase activity"/>
    <property type="evidence" value="ECO:0007669"/>
    <property type="project" value="UniProtKB-KW"/>
</dbReference>
<dbReference type="Gene3D" id="1.10.3210.10">
    <property type="entry name" value="Hypothetical protein af1432"/>
    <property type="match status" value="1"/>
</dbReference>
<reference evidence="10" key="1">
    <citation type="journal article" date="2019" name="Int. J. Syst. Evol. Microbiol.">
        <title>The Global Catalogue of Microorganisms (GCM) 10K type strain sequencing project: providing services to taxonomists for standard genome sequencing and annotation.</title>
        <authorList>
            <consortium name="The Broad Institute Genomics Platform"/>
            <consortium name="The Broad Institute Genome Sequencing Center for Infectious Disease"/>
            <person name="Wu L."/>
            <person name="Ma J."/>
        </authorList>
    </citation>
    <scope>NUCLEOTIDE SEQUENCE [LARGE SCALE GENOMIC DNA]</scope>
    <source>
        <strain evidence="10">CGMCC 1.18575</strain>
    </source>
</reference>
<evidence type="ECO:0000259" key="8">
    <source>
        <dbReference type="SMART" id="SM00471"/>
    </source>
</evidence>
<dbReference type="SUPFAM" id="SSF109604">
    <property type="entry name" value="HD-domain/PDEase-like"/>
    <property type="match status" value="1"/>
</dbReference>
<proteinExistence type="predicted"/>
<evidence type="ECO:0000256" key="1">
    <source>
        <dbReference type="ARBA" id="ARBA00001638"/>
    </source>
</evidence>
<dbReference type="InterPro" id="IPR003607">
    <property type="entry name" value="HD/PDEase_dom"/>
</dbReference>
<dbReference type="SMART" id="SM00471">
    <property type="entry name" value="HDc"/>
    <property type="match status" value="1"/>
</dbReference>
<accession>A0ABW0I1P6</accession>
<organism evidence="9 10">
    <name type="scientific">Cohnella soli</name>
    <dbReference type="NCBI Taxonomy" id="425005"/>
    <lineage>
        <taxon>Bacteria</taxon>
        <taxon>Bacillati</taxon>
        <taxon>Bacillota</taxon>
        <taxon>Bacilli</taxon>
        <taxon>Bacillales</taxon>
        <taxon>Paenibacillaceae</taxon>
        <taxon>Cohnella</taxon>
    </lineage>
</organism>
<comment type="cofactor">
    <cofactor evidence="3">
        <name>Co(2+)</name>
        <dbReference type="ChEBI" id="CHEBI:48828"/>
    </cofactor>
</comment>
<dbReference type="PANTHER" id="PTHR11845">
    <property type="entry name" value="5'-DEOXYNUCLEOTIDASE HDDC2"/>
    <property type="match status" value="1"/>
</dbReference>
<evidence type="ECO:0000256" key="4">
    <source>
        <dbReference type="ARBA" id="ARBA00011738"/>
    </source>
</evidence>
<comment type="caution">
    <text evidence="9">The sequence shown here is derived from an EMBL/GenBank/DDBJ whole genome shotgun (WGS) entry which is preliminary data.</text>
</comment>
<feature type="domain" description="HD/PDEase" evidence="8">
    <location>
        <begin position="41"/>
        <end position="160"/>
    </location>
</feature>
<dbReference type="Pfam" id="PF13023">
    <property type="entry name" value="HD_3"/>
    <property type="match status" value="1"/>
</dbReference>
<keyword evidence="6" id="KW-0479">Metal-binding</keyword>